<gene>
    <name evidence="1" type="ORF">CVE23_06395</name>
</gene>
<dbReference type="EMBL" id="CP025003">
    <property type="protein sequence ID" value="ATZ96580.1"/>
    <property type="molecule type" value="Genomic_DNA"/>
</dbReference>
<dbReference type="AlphaFoldDB" id="A0A2K8QUY3"/>
<name>A0A2K8QUY3_9GAMM</name>
<organism evidence="1 2">
    <name type="scientific">Dickeya fangzhongdai</name>
    <dbReference type="NCBI Taxonomy" id="1778540"/>
    <lineage>
        <taxon>Bacteria</taxon>
        <taxon>Pseudomonadati</taxon>
        <taxon>Pseudomonadota</taxon>
        <taxon>Gammaproteobacteria</taxon>
        <taxon>Enterobacterales</taxon>
        <taxon>Pectobacteriaceae</taxon>
        <taxon>Dickeya</taxon>
    </lineage>
</organism>
<protein>
    <submittedName>
        <fullName evidence="1">Uncharacterized protein</fullName>
    </submittedName>
</protein>
<dbReference type="Proteomes" id="UP000231901">
    <property type="component" value="Chromosome"/>
</dbReference>
<evidence type="ECO:0000313" key="2">
    <source>
        <dbReference type="Proteomes" id="UP000231901"/>
    </source>
</evidence>
<evidence type="ECO:0000313" key="1">
    <source>
        <dbReference type="EMBL" id="ATZ96580.1"/>
    </source>
</evidence>
<accession>A0A2K8QUY3</accession>
<dbReference type="KEGG" id="dfn:CVE23_06395"/>
<sequence length="64" mass="7098">MRPETDVFLNNSVNVSVIVAVNGSTDRMAVLQGACSPQYALIIESVMLINCEFTHRLKAVTWMI</sequence>
<reference evidence="2" key="1">
    <citation type="journal article" date="2018" name="Genome Announc.">
        <title>Complete genome sequence of a Dickeya fangzhongdai type strain causing bleeding canker of pear tree trunks.</title>
        <authorList>
            <person name="Zhao Y."/>
            <person name="Tian Y."/>
            <person name="Li X."/>
            <person name="Hu B."/>
        </authorList>
    </citation>
    <scope>NUCLEOTIDE SEQUENCE [LARGE SCALE GENOMIC DNA]</scope>
    <source>
        <strain evidence="2">DSM 101947</strain>
    </source>
</reference>
<keyword evidence="2" id="KW-1185">Reference proteome</keyword>
<proteinExistence type="predicted"/>